<sequence>MGEFSGHLKLRAEVRENGKTVLAGQSFRAPFHVGKAYWDEEGAALRVQVVNPTAGILEGDKLETEIAVGSGAALLVTTPSASRVFHMRAGEAVASQKFSVEAGGWLEFLPEPLVPHDRSSFRQVTEIEVAEGGEIAFADLLMPGRIARGEMWSWSRLRLELSVRVGGELILRERLDQSGEEMKALAKLAGVGELKSEEGRGKGESGGGGVFNREWTRMDANAAAENGASAESGACCFGNVVIVSRKLEECGAWREWIEALHGARAWVGVSALRGGCGAWSLKIVAADGAELRRVLGEVREILAERLPRMRAALRRV</sequence>
<dbReference type="AlphaFoldDB" id="A0A290Q945"/>
<comment type="similarity">
    <text evidence="1 3">Belongs to the UreD family.</text>
</comment>
<comment type="function">
    <text evidence="3">Required for maturation of urease via the functional incorporation of the urease nickel metallocenter.</text>
</comment>
<organism evidence="4 5">
    <name type="scientific">Nibricoccus aquaticus</name>
    <dbReference type="NCBI Taxonomy" id="2576891"/>
    <lineage>
        <taxon>Bacteria</taxon>
        <taxon>Pseudomonadati</taxon>
        <taxon>Verrucomicrobiota</taxon>
        <taxon>Opitutia</taxon>
        <taxon>Opitutales</taxon>
        <taxon>Opitutaceae</taxon>
        <taxon>Nibricoccus</taxon>
    </lineage>
</organism>
<dbReference type="RefSeq" id="WP_096054401.1">
    <property type="nucleotide sequence ID" value="NZ_CP023344.1"/>
</dbReference>
<keyword evidence="3" id="KW-0996">Nickel insertion</keyword>
<dbReference type="KEGG" id="vbh:CMV30_01605"/>
<name>A0A290Q945_9BACT</name>
<dbReference type="GO" id="GO:0005737">
    <property type="term" value="C:cytoplasm"/>
    <property type="evidence" value="ECO:0007669"/>
    <property type="project" value="UniProtKB-SubCell"/>
</dbReference>
<dbReference type="OrthoDB" id="5328682at2"/>
<dbReference type="Proteomes" id="UP000217265">
    <property type="component" value="Chromosome"/>
</dbReference>
<accession>A0A290Q945</accession>
<evidence type="ECO:0000256" key="1">
    <source>
        <dbReference type="ARBA" id="ARBA00007177"/>
    </source>
</evidence>
<dbReference type="GO" id="GO:0016151">
    <property type="term" value="F:nickel cation binding"/>
    <property type="evidence" value="ECO:0007669"/>
    <property type="project" value="UniProtKB-UniRule"/>
</dbReference>
<evidence type="ECO:0000256" key="3">
    <source>
        <dbReference type="HAMAP-Rule" id="MF_01384"/>
    </source>
</evidence>
<evidence type="ECO:0000256" key="2">
    <source>
        <dbReference type="ARBA" id="ARBA00023186"/>
    </source>
</evidence>
<evidence type="ECO:0000313" key="5">
    <source>
        <dbReference type="Proteomes" id="UP000217265"/>
    </source>
</evidence>
<comment type="subcellular location">
    <subcellularLocation>
        <location evidence="3">Cytoplasm</location>
    </subcellularLocation>
</comment>
<dbReference type="PANTHER" id="PTHR33643:SF1">
    <property type="entry name" value="UREASE ACCESSORY PROTEIN D"/>
    <property type="match status" value="1"/>
</dbReference>
<dbReference type="EMBL" id="CP023344">
    <property type="protein sequence ID" value="ATC62766.1"/>
    <property type="molecule type" value="Genomic_DNA"/>
</dbReference>
<keyword evidence="3" id="KW-0963">Cytoplasm</keyword>
<dbReference type="Pfam" id="PF01774">
    <property type="entry name" value="UreD"/>
    <property type="match status" value="1"/>
</dbReference>
<keyword evidence="5" id="KW-1185">Reference proteome</keyword>
<comment type="subunit">
    <text evidence="3">UreD, UreF and UreG form a complex that acts as a GTP-hydrolysis-dependent molecular chaperone, activating the urease apoprotein by helping to assemble the nickel containing metallocenter of UreC. The UreE protein probably delivers the nickel.</text>
</comment>
<reference evidence="4 5" key="1">
    <citation type="submission" date="2017-09" db="EMBL/GenBank/DDBJ databases">
        <title>Complete genome sequence of Verrucomicrobial strain HZ-65, isolated from freshwater.</title>
        <authorList>
            <person name="Choi A."/>
        </authorList>
    </citation>
    <scope>NUCLEOTIDE SEQUENCE [LARGE SCALE GENOMIC DNA]</scope>
    <source>
        <strain evidence="4 5">HZ-65</strain>
    </source>
</reference>
<evidence type="ECO:0000313" key="4">
    <source>
        <dbReference type="EMBL" id="ATC62766.1"/>
    </source>
</evidence>
<dbReference type="InterPro" id="IPR002669">
    <property type="entry name" value="UreD"/>
</dbReference>
<keyword evidence="2 3" id="KW-0143">Chaperone</keyword>
<dbReference type="HAMAP" id="MF_01384">
    <property type="entry name" value="UreD"/>
    <property type="match status" value="1"/>
</dbReference>
<dbReference type="PANTHER" id="PTHR33643">
    <property type="entry name" value="UREASE ACCESSORY PROTEIN D"/>
    <property type="match status" value="1"/>
</dbReference>
<gene>
    <name evidence="3" type="primary">ureD</name>
    <name evidence="4" type="ORF">CMV30_01605</name>
</gene>
<proteinExistence type="inferred from homology"/>
<protein>
    <recommendedName>
        <fullName evidence="3">Urease accessory protein UreD</fullName>
    </recommendedName>
</protein>